<proteinExistence type="predicted"/>
<dbReference type="RefSeq" id="WP_136706010.1">
    <property type="nucleotide sequence ID" value="NZ_BSOV01000001.1"/>
</dbReference>
<accession>A0A6N1AU20</accession>
<dbReference type="EMBL" id="CP054622">
    <property type="protein sequence ID" value="QKS54773.1"/>
    <property type="molecule type" value="Genomic_DNA"/>
</dbReference>
<organism evidence="1 2">
    <name type="scientific">Azospirillum oryzae</name>
    <dbReference type="NCBI Taxonomy" id="286727"/>
    <lineage>
        <taxon>Bacteria</taxon>
        <taxon>Pseudomonadati</taxon>
        <taxon>Pseudomonadota</taxon>
        <taxon>Alphaproteobacteria</taxon>
        <taxon>Rhodospirillales</taxon>
        <taxon>Azospirillaceae</taxon>
        <taxon>Azospirillum</taxon>
    </lineage>
</organism>
<dbReference type="AlphaFoldDB" id="A0A6N1AU20"/>
<evidence type="ECO:0000313" key="2">
    <source>
        <dbReference type="Proteomes" id="UP000509702"/>
    </source>
</evidence>
<keyword evidence="2" id="KW-1185">Reference proteome</keyword>
<evidence type="ECO:0000313" key="1">
    <source>
        <dbReference type="EMBL" id="QKS54773.1"/>
    </source>
</evidence>
<dbReference type="KEGG" id="aoz:HUE56_30200"/>
<protein>
    <submittedName>
        <fullName evidence="1">Uncharacterized protein</fullName>
    </submittedName>
</protein>
<reference evidence="1 2" key="1">
    <citation type="submission" date="2020-06" db="EMBL/GenBank/DDBJ databases">
        <title>Complete genome of Azosprillum oryzae KACC14407.</title>
        <authorList>
            <person name="Kim M."/>
            <person name="Park Y.-J."/>
            <person name="Shin J.-H."/>
        </authorList>
    </citation>
    <scope>NUCLEOTIDE SEQUENCE [LARGE SCALE GENOMIC DNA]</scope>
    <source>
        <strain evidence="1 2">KACC 14407</strain>
        <plasmid evidence="1 2">unnamed7</plasmid>
    </source>
</reference>
<geneLocation type="plasmid" evidence="1 2">
    <name>unnamed7</name>
</geneLocation>
<name>A0A6N1AU20_9PROT</name>
<sequence length="138" mass="15096">MSSLNTENAMRPFEDDLAALLAALSGYGSFVHEMIGDAGEGLWANSERPGPEKLFAFEVQNAAGDRWLALLVWKDRADGGITGALVRSANVPIQYEDEEVTLDQLAVRHRLSKSTRPQWDDVLDLADELIAPPDAKTS</sequence>
<keyword evidence="1" id="KW-0614">Plasmid</keyword>
<gene>
    <name evidence="1" type="ORF">HUE56_30200</name>
</gene>
<dbReference type="Proteomes" id="UP000509702">
    <property type="component" value="Plasmid unnamed7"/>
</dbReference>